<gene>
    <name evidence="2" type="ORF">C5Y93_19375</name>
</gene>
<dbReference type="InterPro" id="IPR018247">
    <property type="entry name" value="EF_Hand_1_Ca_BS"/>
</dbReference>
<dbReference type="InterPro" id="IPR036439">
    <property type="entry name" value="Dockerin_dom_sf"/>
</dbReference>
<dbReference type="AlphaFoldDB" id="A0A2S8GJG6"/>
<evidence type="ECO:0000313" key="2">
    <source>
        <dbReference type="EMBL" id="PQO44566.1"/>
    </source>
</evidence>
<evidence type="ECO:0000313" key="3">
    <source>
        <dbReference type="Proteomes" id="UP000237819"/>
    </source>
</evidence>
<dbReference type="EMBL" id="PUHZ01000019">
    <property type="protein sequence ID" value="PQO44566.1"/>
    <property type="molecule type" value="Genomic_DNA"/>
</dbReference>
<name>A0A2S8GJG6_9BACT</name>
<dbReference type="PROSITE" id="PS00018">
    <property type="entry name" value="EF_HAND_1"/>
    <property type="match status" value="2"/>
</dbReference>
<evidence type="ECO:0000256" key="1">
    <source>
        <dbReference type="SAM" id="MobiDB-lite"/>
    </source>
</evidence>
<protein>
    <recommendedName>
        <fullName evidence="4">EF-hand domain-containing protein</fullName>
    </recommendedName>
</protein>
<dbReference type="Gene3D" id="1.10.1330.10">
    <property type="entry name" value="Dockerin domain"/>
    <property type="match status" value="1"/>
</dbReference>
<dbReference type="Proteomes" id="UP000237819">
    <property type="component" value="Unassembled WGS sequence"/>
</dbReference>
<feature type="region of interest" description="Disordered" evidence="1">
    <location>
        <begin position="246"/>
        <end position="287"/>
    </location>
</feature>
<reference evidence="2 3" key="1">
    <citation type="submission" date="2018-02" db="EMBL/GenBank/DDBJ databases">
        <title>Comparative genomes isolates from brazilian mangrove.</title>
        <authorList>
            <person name="Araujo J.E."/>
            <person name="Taketani R.G."/>
            <person name="Silva M.C.P."/>
            <person name="Loureco M.V."/>
            <person name="Andreote F.D."/>
        </authorList>
    </citation>
    <scope>NUCLEOTIDE SEQUENCE [LARGE SCALE GENOMIC DNA]</scope>
    <source>
        <strain evidence="2 3">Nap-Phe MGV</strain>
    </source>
</reference>
<dbReference type="GO" id="GO:0000272">
    <property type="term" value="P:polysaccharide catabolic process"/>
    <property type="evidence" value="ECO:0007669"/>
    <property type="project" value="InterPro"/>
</dbReference>
<feature type="compositionally biased region" description="Gly residues" evidence="1">
    <location>
        <begin position="257"/>
        <end position="285"/>
    </location>
</feature>
<proteinExistence type="predicted"/>
<sequence length="407" mass="43972">MVEFAVVSEATVPDDLALERSFDLPQSMERTHEWDRFAVEIWVHGQGDSPVDVQDLSLDLSYRTDLSSATAIEFGKSFDGPGSFAIDDASGTIQQLHGSTAGISLPTDQRVLFARVFFEAVPQNGDNVRLDFETGSVGPYSLELQAANLAALNTETDLSIAQAPMPELGIFPVIYDLNDDQRIGMADFSEFVTVFGQSVDTPEDGKAWFADFNKSQAVGLADFSFFVQNFGKDYLDENIQFPTNYPSAWTLPEDGGETGNGDNGSGGTGAGGGDPNNNTGNGGGSSAPPPVFFLDEFQVGVNLPGTNELYQLIFTGVQFEPRVQIERLTGSASLSEGGELAEDEVILTIVLEDEEIYETEIELIFDGEMIDSLSEFNEFSGYITAYVSEVMTAVQGMLEEALTSSSD</sequence>
<accession>A0A2S8GJG6</accession>
<comment type="caution">
    <text evidence="2">The sequence shown here is derived from an EMBL/GenBank/DDBJ whole genome shotgun (WGS) entry which is preliminary data.</text>
</comment>
<organism evidence="2 3">
    <name type="scientific">Blastopirellula marina</name>
    <dbReference type="NCBI Taxonomy" id="124"/>
    <lineage>
        <taxon>Bacteria</taxon>
        <taxon>Pseudomonadati</taxon>
        <taxon>Planctomycetota</taxon>
        <taxon>Planctomycetia</taxon>
        <taxon>Pirellulales</taxon>
        <taxon>Pirellulaceae</taxon>
        <taxon>Blastopirellula</taxon>
    </lineage>
</organism>
<evidence type="ECO:0008006" key="4">
    <source>
        <dbReference type="Google" id="ProtNLM"/>
    </source>
</evidence>